<dbReference type="InterPro" id="IPR000595">
    <property type="entry name" value="cNMP-bd_dom"/>
</dbReference>
<dbReference type="PROSITE" id="PS50042">
    <property type="entry name" value="CNMP_BINDING_3"/>
    <property type="match status" value="1"/>
</dbReference>
<dbReference type="SUPFAM" id="SSF51206">
    <property type="entry name" value="cAMP-binding domain-like"/>
    <property type="match status" value="1"/>
</dbReference>
<evidence type="ECO:0000313" key="3">
    <source>
        <dbReference type="EMBL" id="AUX37239.1"/>
    </source>
</evidence>
<dbReference type="InterPro" id="IPR018490">
    <property type="entry name" value="cNMP-bd_dom_sf"/>
</dbReference>
<dbReference type="Proteomes" id="UP000295497">
    <property type="component" value="Chromosome"/>
</dbReference>
<feature type="compositionally biased region" description="Low complexity" evidence="1">
    <location>
        <begin position="208"/>
        <end position="237"/>
    </location>
</feature>
<sequence length="617" mass="62160">MVGEILVEAPIPTPAPARAEAAAPTVATAGARRRPREPILDPWSDDAEIAAPPRPPQETITPSGDTYLVARRPPSTPQAGDEDEVVTSAAPLDLALKRKPISARPPAPPAPAAPRARAATPAASEPPGHLGASVDDVVSKGAGAAAIAATTIEPPASTEEPSPISTPDGTVVIELSDSDLDAPTSSRLDSPFPAPHAAAHGDDLQAKAGPPLGEPASGGAAAPAQPPLELGAATAEPAPEEELLDDADIAVVEEPATQATAVEPLPTPADARAPTAGDASPATDAAQPLATDAAQPGALAVEQPGPDAGETIDLTASVIDPPPGSPLGGGPIATLDLEPEVSPDLPQPEAASASPSAAGAAALTGRDLERIEAFADLPEEMHDELALAAHVQDLAPDEELAVYGAALVLSGSAAVCATIVDAPAEHAAIRTLVPSRGTLEEGIPLRVVAGAGGARVAIWDQATIDNALRTCPWVIDELRAVADRLQSLAGVTMGPLGELEETLLRRVLGRLRLRSLEPGEPLIHAGNPMPGLVIVGAGTLELVAERTQALAGAARPGELLFASELLGGEPAPAIARAAGSGALVLIADHPVLRELFESTPELLSILAQSVSLDAQRS</sequence>
<dbReference type="Gene3D" id="2.60.120.10">
    <property type="entry name" value="Jelly Rolls"/>
    <property type="match status" value="1"/>
</dbReference>
<feature type="region of interest" description="Disordered" evidence="1">
    <location>
        <begin position="1"/>
        <end position="136"/>
    </location>
</feature>
<gene>
    <name evidence="3" type="ORF">SOCE836_094610</name>
</gene>
<feature type="domain" description="Cyclic nucleotide-binding" evidence="2">
    <location>
        <begin position="495"/>
        <end position="602"/>
    </location>
</feature>
<feature type="compositionally biased region" description="Pro residues" evidence="1">
    <location>
        <begin position="103"/>
        <end position="112"/>
    </location>
</feature>
<feature type="compositionally biased region" description="Low complexity" evidence="1">
    <location>
        <begin position="113"/>
        <end position="127"/>
    </location>
</feature>
<reference evidence="3 4" key="1">
    <citation type="submission" date="2015-09" db="EMBL/GenBank/DDBJ databases">
        <title>Sorangium comparison.</title>
        <authorList>
            <person name="Zaburannyi N."/>
            <person name="Bunk B."/>
            <person name="Overmann J."/>
            <person name="Mueller R."/>
        </authorList>
    </citation>
    <scope>NUCLEOTIDE SEQUENCE [LARGE SCALE GENOMIC DNA]</scope>
    <source>
        <strain evidence="3 4">So ce836</strain>
    </source>
</reference>
<feature type="compositionally biased region" description="Low complexity" evidence="1">
    <location>
        <begin position="16"/>
        <end position="30"/>
    </location>
</feature>
<feature type="region of interest" description="Disordered" evidence="1">
    <location>
        <begin position="149"/>
        <end position="361"/>
    </location>
</feature>
<protein>
    <recommendedName>
        <fullName evidence="2">Cyclic nucleotide-binding domain-containing protein</fullName>
    </recommendedName>
</protein>
<dbReference type="Pfam" id="PF00027">
    <property type="entry name" value="cNMP_binding"/>
    <property type="match status" value="1"/>
</dbReference>
<dbReference type="InterPro" id="IPR014710">
    <property type="entry name" value="RmlC-like_jellyroll"/>
</dbReference>
<dbReference type="AlphaFoldDB" id="A0A4P2R2L3"/>
<proteinExistence type="predicted"/>
<organism evidence="3 4">
    <name type="scientific">Sorangium cellulosum</name>
    <name type="common">Polyangium cellulosum</name>
    <dbReference type="NCBI Taxonomy" id="56"/>
    <lineage>
        <taxon>Bacteria</taxon>
        <taxon>Pseudomonadati</taxon>
        <taxon>Myxococcota</taxon>
        <taxon>Polyangia</taxon>
        <taxon>Polyangiales</taxon>
        <taxon>Polyangiaceae</taxon>
        <taxon>Sorangium</taxon>
    </lineage>
</organism>
<evidence type="ECO:0000256" key="1">
    <source>
        <dbReference type="SAM" id="MobiDB-lite"/>
    </source>
</evidence>
<feature type="compositionally biased region" description="Low complexity" evidence="1">
    <location>
        <begin position="350"/>
        <end position="361"/>
    </location>
</feature>
<accession>A0A4P2R2L3</accession>
<dbReference type="SMART" id="SM00100">
    <property type="entry name" value="cNMP"/>
    <property type="match status" value="1"/>
</dbReference>
<feature type="compositionally biased region" description="Low complexity" evidence="1">
    <location>
        <begin position="149"/>
        <end position="167"/>
    </location>
</feature>
<name>A0A4P2R2L3_SORCE</name>
<feature type="compositionally biased region" description="Acidic residues" evidence="1">
    <location>
        <begin position="238"/>
        <end position="248"/>
    </location>
</feature>
<dbReference type="EMBL" id="CP012672">
    <property type="protein sequence ID" value="AUX37239.1"/>
    <property type="molecule type" value="Genomic_DNA"/>
</dbReference>
<evidence type="ECO:0000259" key="2">
    <source>
        <dbReference type="PROSITE" id="PS50042"/>
    </source>
</evidence>
<evidence type="ECO:0000313" key="4">
    <source>
        <dbReference type="Proteomes" id="UP000295497"/>
    </source>
</evidence>